<evidence type="ECO:0000256" key="2">
    <source>
        <dbReference type="ARBA" id="ARBA00023110"/>
    </source>
</evidence>
<evidence type="ECO:0000256" key="4">
    <source>
        <dbReference type="RuleBase" id="RU363019"/>
    </source>
</evidence>
<evidence type="ECO:0000313" key="6">
    <source>
        <dbReference type="EMBL" id="MDD1792676.1"/>
    </source>
</evidence>
<keyword evidence="3 4" id="KW-0413">Isomerase</keyword>
<dbReference type="InterPro" id="IPR020892">
    <property type="entry name" value="Cyclophilin-type_PPIase_CS"/>
</dbReference>
<comment type="catalytic activity">
    <reaction evidence="4">
        <text>[protein]-peptidylproline (omega=180) = [protein]-peptidylproline (omega=0)</text>
        <dbReference type="Rhea" id="RHEA:16237"/>
        <dbReference type="Rhea" id="RHEA-COMP:10747"/>
        <dbReference type="Rhea" id="RHEA-COMP:10748"/>
        <dbReference type="ChEBI" id="CHEBI:83833"/>
        <dbReference type="ChEBI" id="CHEBI:83834"/>
        <dbReference type="EC" id="5.2.1.8"/>
    </reaction>
</comment>
<keyword evidence="7" id="KW-1185">Reference proteome</keyword>
<dbReference type="PROSITE" id="PS50072">
    <property type="entry name" value="CSA_PPIASE_2"/>
    <property type="match status" value="1"/>
</dbReference>
<accession>A0ABT5QXD1</accession>
<gene>
    <name evidence="6" type="ORF">LRP50_06025</name>
</gene>
<evidence type="ECO:0000256" key="1">
    <source>
        <dbReference type="ARBA" id="ARBA00007365"/>
    </source>
</evidence>
<organism evidence="6 7">
    <name type="scientific">Enterovibrio gelatinilyticus</name>
    <dbReference type="NCBI Taxonomy" id="2899819"/>
    <lineage>
        <taxon>Bacteria</taxon>
        <taxon>Pseudomonadati</taxon>
        <taxon>Pseudomonadota</taxon>
        <taxon>Gammaproteobacteria</taxon>
        <taxon>Vibrionales</taxon>
        <taxon>Vibrionaceae</taxon>
        <taxon>Enterovibrio</taxon>
    </lineage>
</organism>
<dbReference type="PANTHER" id="PTHR45625">
    <property type="entry name" value="PEPTIDYL-PROLYL CIS-TRANS ISOMERASE-RELATED"/>
    <property type="match status" value="1"/>
</dbReference>
<comment type="similarity">
    <text evidence="1 4">Belongs to the cyclophilin-type PPIase family.</text>
</comment>
<dbReference type="RefSeq" id="WP_274163568.1">
    <property type="nucleotide sequence ID" value="NZ_JAJUBC010000005.1"/>
</dbReference>
<dbReference type="PANTHER" id="PTHR45625:SF4">
    <property type="entry name" value="PEPTIDYLPROLYL ISOMERASE DOMAIN AND WD REPEAT-CONTAINING PROTEIN 1"/>
    <property type="match status" value="1"/>
</dbReference>
<reference evidence="6" key="1">
    <citation type="submission" date="2021-12" db="EMBL/GenBank/DDBJ databases">
        <title>Enterovibrio ZSDZ35 sp. nov. and Enterovibrio ZSDZ42 sp. nov., isolated from coastal seawater in Qingdao.</title>
        <authorList>
            <person name="Zhang P."/>
        </authorList>
    </citation>
    <scope>NUCLEOTIDE SEQUENCE</scope>
    <source>
        <strain evidence="6">ZSDZ42</strain>
    </source>
</reference>
<name>A0ABT5QXD1_9GAMM</name>
<feature type="chain" id="PRO_5044987504" description="Peptidyl-prolyl cis-trans isomerase" evidence="4">
    <location>
        <begin position="23"/>
        <end position="189"/>
    </location>
</feature>
<dbReference type="InterPro" id="IPR002130">
    <property type="entry name" value="Cyclophilin-type_PPIase_dom"/>
</dbReference>
<dbReference type="Gene3D" id="2.40.100.10">
    <property type="entry name" value="Cyclophilin-like"/>
    <property type="match status" value="1"/>
</dbReference>
<evidence type="ECO:0000256" key="3">
    <source>
        <dbReference type="ARBA" id="ARBA00023235"/>
    </source>
</evidence>
<dbReference type="GO" id="GO:0003755">
    <property type="term" value="F:peptidyl-prolyl cis-trans isomerase activity"/>
    <property type="evidence" value="ECO:0007669"/>
    <property type="project" value="UniProtKB-EC"/>
</dbReference>
<keyword evidence="4" id="KW-0732">Signal</keyword>
<dbReference type="Pfam" id="PF00160">
    <property type="entry name" value="Pro_isomerase"/>
    <property type="match status" value="1"/>
</dbReference>
<comment type="caution">
    <text evidence="6">The sequence shown here is derived from an EMBL/GenBank/DDBJ whole genome shotgun (WGS) entry which is preliminary data.</text>
</comment>
<feature type="signal peptide" evidence="4">
    <location>
        <begin position="1"/>
        <end position="22"/>
    </location>
</feature>
<dbReference type="Proteomes" id="UP001149400">
    <property type="component" value="Unassembled WGS sequence"/>
</dbReference>
<dbReference type="EC" id="5.2.1.8" evidence="4"/>
<protein>
    <recommendedName>
        <fullName evidence="4">Peptidyl-prolyl cis-trans isomerase</fullName>
        <shortName evidence="4">PPIase</shortName>
        <ecNumber evidence="4">5.2.1.8</ecNumber>
    </recommendedName>
</protein>
<comment type="function">
    <text evidence="4">PPIases accelerate the folding of proteins. It catalyzes the cis-trans isomerization of proline imidic peptide bonds in oligopeptides.</text>
</comment>
<dbReference type="InterPro" id="IPR029000">
    <property type="entry name" value="Cyclophilin-like_dom_sf"/>
</dbReference>
<dbReference type="InterPro" id="IPR044666">
    <property type="entry name" value="Cyclophilin_A-like"/>
</dbReference>
<dbReference type="PROSITE" id="PS00170">
    <property type="entry name" value="CSA_PPIASE_1"/>
    <property type="match status" value="1"/>
</dbReference>
<evidence type="ECO:0000259" key="5">
    <source>
        <dbReference type="PROSITE" id="PS50072"/>
    </source>
</evidence>
<dbReference type="SUPFAM" id="SSF50891">
    <property type="entry name" value="Cyclophilin-like"/>
    <property type="match status" value="1"/>
</dbReference>
<proteinExistence type="inferred from homology"/>
<dbReference type="EMBL" id="JAJUBC010000005">
    <property type="protein sequence ID" value="MDD1792676.1"/>
    <property type="molecule type" value="Genomic_DNA"/>
</dbReference>
<sequence length="189" mass="20712">MRSLIKTAVIAATFIVSAPAMAANPVVEVETSVGDFKLELYPDKAPKSVENFLRYVEDGSYVDTQFHRVIKGFVVQGGGYDATFNARPSTYGEVVNESKNGLGNERGTIAMARKSSPDSATRQFYINLQNNSNLNGSSYKFGYTVFGKVIEGFNVIEKMANTKTVTIPQSGMRDVPQQPIVIENIIINN</sequence>
<feature type="domain" description="PPIase cyclophilin-type" evidence="5">
    <location>
        <begin position="30"/>
        <end position="187"/>
    </location>
</feature>
<evidence type="ECO:0000313" key="7">
    <source>
        <dbReference type="Proteomes" id="UP001149400"/>
    </source>
</evidence>
<dbReference type="PRINTS" id="PR00153">
    <property type="entry name" value="CSAPPISMRASE"/>
</dbReference>
<keyword evidence="2 4" id="KW-0697">Rotamase</keyword>